<dbReference type="RefSeq" id="WP_188355584.1">
    <property type="nucleotide sequence ID" value="NZ_BMDH01000004.1"/>
</dbReference>
<dbReference type="EMBL" id="BMDH01000004">
    <property type="protein sequence ID" value="GGI15095.1"/>
    <property type="molecule type" value="Genomic_DNA"/>
</dbReference>
<protein>
    <submittedName>
        <fullName evidence="2">Uncharacterized protein</fullName>
    </submittedName>
</protein>
<proteinExistence type="predicted"/>
<gene>
    <name evidence="2" type="ORF">GCM10007377_14200</name>
</gene>
<comment type="caution">
    <text evidence="2">The sequence shown here is derived from an EMBL/GenBank/DDBJ whole genome shotgun (WGS) entry which is preliminary data.</text>
</comment>
<keyword evidence="1" id="KW-0472">Membrane</keyword>
<name>A0A8J3EXK1_9BIFI</name>
<feature type="transmembrane region" description="Helical" evidence="1">
    <location>
        <begin position="36"/>
        <end position="55"/>
    </location>
</feature>
<feature type="transmembrane region" description="Helical" evidence="1">
    <location>
        <begin position="6"/>
        <end position="24"/>
    </location>
</feature>
<keyword evidence="1" id="KW-0812">Transmembrane</keyword>
<keyword evidence="1" id="KW-1133">Transmembrane helix</keyword>
<keyword evidence="3" id="KW-1185">Reference proteome</keyword>
<reference evidence="2" key="2">
    <citation type="submission" date="2020-09" db="EMBL/GenBank/DDBJ databases">
        <authorList>
            <person name="Sun Q."/>
            <person name="Sedlacek I."/>
        </authorList>
    </citation>
    <scope>NUCLEOTIDE SEQUENCE</scope>
    <source>
        <strain evidence="2">CCM 8606</strain>
    </source>
</reference>
<dbReference type="AlphaFoldDB" id="A0A8J3EXK1"/>
<evidence type="ECO:0000313" key="2">
    <source>
        <dbReference type="EMBL" id="GGI15095.1"/>
    </source>
</evidence>
<dbReference type="Proteomes" id="UP000619536">
    <property type="component" value="Unassembled WGS sequence"/>
</dbReference>
<sequence>MQTLLTTSAIIIVLVGAIGIYYQHNRDTLSTQKKRMLATAAVLVLIIGMLIAFLIETFA</sequence>
<evidence type="ECO:0000313" key="3">
    <source>
        <dbReference type="Proteomes" id="UP000619536"/>
    </source>
</evidence>
<reference evidence="2" key="1">
    <citation type="journal article" date="2014" name="Int. J. Syst. Evol. Microbiol.">
        <title>Complete genome sequence of Corynebacterium casei LMG S-19264T (=DSM 44701T), isolated from a smear-ripened cheese.</title>
        <authorList>
            <consortium name="US DOE Joint Genome Institute (JGI-PGF)"/>
            <person name="Walter F."/>
            <person name="Albersmeier A."/>
            <person name="Kalinowski J."/>
            <person name="Ruckert C."/>
        </authorList>
    </citation>
    <scope>NUCLEOTIDE SEQUENCE</scope>
    <source>
        <strain evidence="2">CCM 8606</strain>
    </source>
</reference>
<evidence type="ECO:0000256" key="1">
    <source>
        <dbReference type="SAM" id="Phobius"/>
    </source>
</evidence>
<organism evidence="2 3">
    <name type="scientific">Galliscardovia ingluviei</name>
    <dbReference type="NCBI Taxonomy" id="1769422"/>
    <lineage>
        <taxon>Bacteria</taxon>
        <taxon>Bacillati</taxon>
        <taxon>Actinomycetota</taxon>
        <taxon>Actinomycetes</taxon>
        <taxon>Bifidobacteriales</taxon>
        <taxon>Bifidobacteriaceae</taxon>
        <taxon>Galliscardovia</taxon>
    </lineage>
</organism>
<accession>A0A8J3EXK1</accession>